<accession>A0ABW2K9D8</accession>
<comment type="caution">
    <text evidence="4">The sequence shown here is derived from an EMBL/GenBank/DDBJ whole genome shotgun (WGS) entry which is preliminary data.</text>
</comment>
<evidence type="ECO:0000256" key="2">
    <source>
        <dbReference type="SAM" id="MobiDB-lite"/>
    </source>
</evidence>
<dbReference type="InterPro" id="IPR023631">
    <property type="entry name" value="Amidase_dom"/>
</dbReference>
<evidence type="ECO:0000313" key="5">
    <source>
        <dbReference type="Proteomes" id="UP001596540"/>
    </source>
</evidence>
<dbReference type="Gene3D" id="3.90.1300.10">
    <property type="entry name" value="Amidase signature (AS) domain"/>
    <property type="match status" value="1"/>
</dbReference>
<evidence type="ECO:0000256" key="1">
    <source>
        <dbReference type="ARBA" id="ARBA00009199"/>
    </source>
</evidence>
<dbReference type="Proteomes" id="UP001596540">
    <property type="component" value="Unassembled WGS sequence"/>
</dbReference>
<sequence>MEPPPGSGPRAPGAEPDGDWSVRGIAHRVRHGGLSAAEAVRTALAAVEVHDPALRAFREVWPERALRLAARVDEAVARGAAPPLAGVPLAVKAWGGTRSEAARRLVAAGCVPIGSTSVPDGSTPWQTWGGTDRGPTVNPWRADRVPGGSSAGSAVAVAAGMVPLATGGDSAGSLRIPAAWCGVLGMKPTNALLPTARGDGLGALGPLTRTAGDLALVLDVLFPGDGRFARALRARPRLSAVWSATLGFARTGPEIAGVAYRAARRMAAAGGIDLRDAPDVVLADPADAWRALRDGSDPAAEALRTANDRRLARVFDQVDLLLTPTVPYPPHGHAGPGGRMNVALTWAFNVSGHPALSVPAGFTGDELPVGLQLVAAPYLDHLLPAAASVLPPPDPRPSRRT</sequence>
<feature type="compositionally biased region" description="Polar residues" evidence="2">
    <location>
        <begin position="118"/>
        <end position="129"/>
    </location>
</feature>
<dbReference type="InterPro" id="IPR036928">
    <property type="entry name" value="AS_sf"/>
</dbReference>
<evidence type="ECO:0000313" key="4">
    <source>
        <dbReference type="EMBL" id="MFC7326626.1"/>
    </source>
</evidence>
<protein>
    <submittedName>
        <fullName evidence="4">Amidase</fullName>
    </submittedName>
</protein>
<feature type="domain" description="Amidase" evidence="3">
    <location>
        <begin position="299"/>
        <end position="383"/>
    </location>
</feature>
<dbReference type="Pfam" id="PF01425">
    <property type="entry name" value="Amidase"/>
    <property type="match status" value="3"/>
</dbReference>
<feature type="domain" description="Amidase" evidence="3">
    <location>
        <begin position="38"/>
        <end position="92"/>
    </location>
</feature>
<dbReference type="EMBL" id="JBHTBH010000001">
    <property type="protein sequence ID" value="MFC7326626.1"/>
    <property type="molecule type" value="Genomic_DNA"/>
</dbReference>
<name>A0ABW2K9D8_9ACTN</name>
<feature type="region of interest" description="Disordered" evidence="2">
    <location>
        <begin position="118"/>
        <end position="137"/>
    </location>
</feature>
<dbReference type="InterPro" id="IPR000120">
    <property type="entry name" value="Amidase"/>
</dbReference>
<gene>
    <name evidence="4" type="ORF">ACFQRF_02625</name>
</gene>
<dbReference type="PANTHER" id="PTHR11895:SF7">
    <property type="entry name" value="GLUTAMYL-TRNA(GLN) AMIDOTRANSFERASE SUBUNIT A, MITOCHONDRIAL"/>
    <property type="match status" value="1"/>
</dbReference>
<keyword evidence="5" id="KW-1185">Reference proteome</keyword>
<organism evidence="4 5">
    <name type="scientific">Marinactinospora rubrisoli</name>
    <dbReference type="NCBI Taxonomy" id="2715399"/>
    <lineage>
        <taxon>Bacteria</taxon>
        <taxon>Bacillati</taxon>
        <taxon>Actinomycetota</taxon>
        <taxon>Actinomycetes</taxon>
        <taxon>Streptosporangiales</taxon>
        <taxon>Nocardiopsidaceae</taxon>
        <taxon>Marinactinospora</taxon>
    </lineage>
</organism>
<proteinExistence type="inferred from homology"/>
<dbReference type="SUPFAM" id="SSF75304">
    <property type="entry name" value="Amidase signature (AS) enzymes"/>
    <property type="match status" value="1"/>
</dbReference>
<dbReference type="RefSeq" id="WP_379868460.1">
    <property type="nucleotide sequence ID" value="NZ_JBHTBH010000001.1"/>
</dbReference>
<reference evidence="5" key="1">
    <citation type="journal article" date="2019" name="Int. J. Syst. Evol. Microbiol.">
        <title>The Global Catalogue of Microorganisms (GCM) 10K type strain sequencing project: providing services to taxonomists for standard genome sequencing and annotation.</title>
        <authorList>
            <consortium name="The Broad Institute Genomics Platform"/>
            <consortium name="The Broad Institute Genome Sequencing Center for Infectious Disease"/>
            <person name="Wu L."/>
            <person name="Ma J."/>
        </authorList>
    </citation>
    <scope>NUCLEOTIDE SEQUENCE [LARGE SCALE GENOMIC DNA]</scope>
    <source>
        <strain evidence="5">CGMCC 4.7382</strain>
    </source>
</reference>
<feature type="region of interest" description="Disordered" evidence="2">
    <location>
        <begin position="1"/>
        <end position="20"/>
    </location>
</feature>
<dbReference type="PANTHER" id="PTHR11895">
    <property type="entry name" value="TRANSAMIDASE"/>
    <property type="match status" value="1"/>
</dbReference>
<feature type="domain" description="Amidase" evidence="3">
    <location>
        <begin position="99"/>
        <end position="221"/>
    </location>
</feature>
<evidence type="ECO:0000259" key="3">
    <source>
        <dbReference type="Pfam" id="PF01425"/>
    </source>
</evidence>
<comment type="similarity">
    <text evidence="1">Belongs to the amidase family.</text>
</comment>